<gene>
    <name evidence="1" type="ORF">BJ987_002221</name>
</gene>
<accession>A0ABS4QDT1</accession>
<sequence>MSELLRRTAVLTAILDLADFIERWFSVSYCGAAMALPEGI</sequence>
<dbReference type="Proteomes" id="UP001519325">
    <property type="component" value="Unassembled WGS sequence"/>
</dbReference>
<dbReference type="EMBL" id="JAGGMR010000001">
    <property type="protein sequence ID" value="MBP2189320.1"/>
    <property type="molecule type" value="Genomic_DNA"/>
</dbReference>
<comment type="caution">
    <text evidence="1">The sequence shown here is derived from an EMBL/GenBank/DDBJ whole genome shotgun (WGS) entry which is preliminary data.</text>
</comment>
<keyword evidence="2" id="KW-1185">Reference proteome</keyword>
<proteinExistence type="predicted"/>
<protein>
    <submittedName>
        <fullName evidence="1">Uncharacterized protein</fullName>
    </submittedName>
</protein>
<organism evidence="1 2">
    <name type="scientific">Nocardia goodfellowii</name>
    <dbReference type="NCBI Taxonomy" id="882446"/>
    <lineage>
        <taxon>Bacteria</taxon>
        <taxon>Bacillati</taxon>
        <taxon>Actinomycetota</taxon>
        <taxon>Actinomycetes</taxon>
        <taxon>Mycobacteriales</taxon>
        <taxon>Nocardiaceae</taxon>
        <taxon>Nocardia</taxon>
    </lineage>
</organism>
<evidence type="ECO:0000313" key="2">
    <source>
        <dbReference type="Proteomes" id="UP001519325"/>
    </source>
</evidence>
<evidence type="ECO:0000313" key="1">
    <source>
        <dbReference type="EMBL" id="MBP2189320.1"/>
    </source>
</evidence>
<name>A0ABS4QDT1_9NOCA</name>
<reference evidence="1 2" key="1">
    <citation type="submission" date="2021-03" db="EMBL/GenBank/DDBJ databases">
        <title>Sequencing the genomes of 1000 actinobacteria strains.</title>
        <authorList>
            <person name="Klenk H.-P."/>
        </authorList>
    </citation>
    <scope>NUCLEOTIDE SEQUENCE [LARGE SCALE GENOMIC DNA]</scope>
    <source>
        <strain evidence="1 2">DSM 45516</strain>
    </source>
</reference>